<dbReference type="EMBL" id="CP016303">
    <property type="protein sequence ID" value="ASX26900.1"/>
    <property type="molecule type" value="Genomic_DNA"/>
</dbReference>
<name>A0A249E0N1_9ENTR</name>
<protein>
    <submittedName>
        <fullName evidence="1">DNA-binding protein</fullName>
    </submittedName>
</protein>
<dbReference type="AlphaFoldDB" id="A0A249E0N1"/>
<dbReference type="SUPFAM" id="SSF46894">
    <property type="entry name" value="C-terminal effector domain of the bipartite response regulators"/>
    <property type="match status" value="1"/>
</dbReference>
<dbReference type="Proteomes" id="UP000216438">
    <property type="component" value="Chromosome"/>
</dbReference>
<reference evidence="2" key="1">
    <citation type="submission" date="2016-06" db="EMBL/GenBank/DDBJ databases">
        <authorList>
            <person name="Chen W."/>
            <person name="Hasegawa D.K."/>
        </authorList>
    </citation>
    <scope>NUCLEOTIDE SEQUENCE [LARGE SCALE GENOMIC DNA]</scope>
    <source>
        <strain evidence="2">MEAM1</strain>
    </source>
</reference>
<dbReference type="RefSeq" id="WP_016858090.1">
    <property type="nucleotide sequence ID" value="NZ_CP016303.1"/>
</dbReference>
<evidence type="ECO:0000313" key="1">
    <source>
        <dbReference type="EMBL" id="ASX26900.1"/>
    </source>
</evidence>
<dbReference type="Gene3D" id="1.10.10.10">
    <property type="entry name" value="Winged helix-like DNA-binding domain superfamily/Winged helix DNA-binding domain"/>
    <property type="match status" value="1"/>
</dbReference>
<dbReference type="OrthoDB" id="6630789at2"/>
<keyword evidence="1" id="KW-0238">DNA-binding</keyword>
<dbReference type="InterPro" id="IPR036388">
    <property type="entry name" value="WH-like_DNA-bd_sf"/>
</dbReference>
<organism evidence="1 2">
    <name type="scientific">Candidatus Hamiltonella defensa</name>
    <name type="common">Bemisia tabaci</name>
    <dbReference type="NCBI Taxonomy" id="672795"/>
    <lineage>
        <taxon>Bacteria</taxon>
        <taxon>Pseudomonadati</taxon>
        <taxon>Pseudomonadota</taxon>
        <taxon>Gammaproteobacteria</taxon>
        <taxon>Enterobacterales</taxon>
        <taxon>Enterobacteriaceae</taxon>
        <taxon>aphid secondary symbionts</taxon>
        <taxon>Candidatus Williamhamiltonella</taxon>
    </lineage>
</organism>
<gene>
    <name evidence="1" type="ORF">BA171_07850</name>
</gene>
<reference evidence="1 2" key="2">
    <citation type="submission" date="2017-09" db="EMBL/GenBank/DDBJ databases">
        <title>The genome of whitefly Bemisia tabaci, a global crop pest, provides novel insights into virus transmission, host adaptation and insecticide resistance.</title>
        <authorList>
            <person name="Kaur N."/>
            <person name="Kliot A."/>
            <person name="Pinheiro P.V."/>
            <person name="Luan J."/>
            <person name="Zheng Y."/>
            <person name="Liu W."/>
            <person name="Sun H."/>
            <person name="Yang X."/>
            <person name="Xu Y."/>
            <person name="Luo Y."/>
            <person name="Kruse A."/>
            <person name="Fisher T.W."/>
            <person name="Nelson D.R."/>
            <person name="Elimelech M."/>
            <person name="MacCoss M."/>
            <person name="Johnson R."/>
            <person name="Cohen E."/>
            <person name="Hunter W.B."/>
            <person name="Brown J.K."/>
            <person name="Jander G."/>
            <person name="Cilia M."/>
            <person name="Douglas A.E."/>
            <person name="Ghanim M."/>
            <person name="Simmons A.M."/>
            <person name="Wintermantel W.M."/>
            <person name="Ling K.-S."/>
            <person name="Fei Z."/>
        </authorList>
    </citation>
    <scope>NUCLEOTIDE SEQUENCE [LARGE SCALE GENOMIC DNA]</scope>
    <source>
        <strain evidence="1 2">MEAM1</strain>
    </source>
</reference>
<accession>A0A249E0N1</accession>
<proteinExistence type="predicted"/>
<dbReference type="GO" id="GO:0006355">
    <property type="term" value="P:regulation of DNA-templated transcription"/>
    <property type="evidence" value="ECO:0007669"/>
    <property type="project" value="InterPro"/>
</dbReference>
<dbReference type="GO" id="GO:0003677">
    <property type="term" value="F:DNA binding"/>
    <property type="evidence" value="ECO:0007669"/>
    <property type="project" value="UniProtKB-KW"/>
</dbReference>
<sequence>MRTFNFTRVSELHVVFPELTSAQFQTALLFSLGLTKKEIASTRGVSYPVVRDTLQEIKKKLQMFSLSHLIYLFHIRLVLFALHQTVLTCTRQTRNN</sequence>
<evidence type="ECO:0000313" key="2">
    <source>
        <dbReference type="Proteomes" id="UP000216438"/>
    </source>
</evidence>
<dbReference type="InterPro" id="IPR016032">
    <property type="entry name" value="Sig_transdc_resp-reg_C-effctor"/>
</dbReference>